<dbReference type="Pfam" id="PF08428">
    <property type="entry name" value="Rib"/>
    <property type="match status" value="1"/>
</dbReference>
<comment type="caution">
    <text evidence="3">The sequence shown here is derived from an EMBL/GenBank/DDBJ whole genome shotgun (WGS) entry which is preliminary data.</text>
</comment>
<feature type="non-terminal residue" evidence="3">
    <location>
        <position position="52"/>
    </location>
</feature>
<dbReference type="Proteomes" id="UP000293854">
    <property type="component" value="Unassembled WGS sequence"/>
</dbReference>
<organism evidence="3 4">
    <name type="scientific">Staphylococcus condimenti</name>
    <dbReference type="NCBI Taxonomy" id="70255"/>
    <lineage>
        <taxon>Bacteria</taxon>
        <taxon>Bacillati</taxon>
        <taxon>Bacillota</taxon>
        <taxon>Bacilli</taxon>
        <taxon>Bacillales</taxon>
        <taxon>Staphylococcaceae</taxon>
        <taxon>Staphylococcus</taxon>
    </lineage>
</organism>
<sequence>MTVTYPDGSIDKVVVPVTTQPSTAEEYDPTAGTITHNFGTPTTENEVVNSVT</sequence>
<feature type="compositionally biased region" description="Polar residues" evidence="1">
    <location>
        <begin position="32"/>
        <end position="52"/>
    </location>
</feature>
<feature type="region of interest" description="Disordered" evidence="1">
    <location>
        <begin position="20"/>
        <end position="52"/>
    </location>
</feature>
<protein>
    <recommendedName>
        <fullName evidence="2">Rib domain-containing protein</fullName>
    </recommendedName>
</protein>
<dbReference type="InterPro" id="IPR059115">
    <property type="entry name" value="Rib"/>
</dbReference>
<dbReference type="AlphaFoldDB" id="A0A4Q7CKL6"/>
<evidence type="ECO:0000256" key="1">
    <source>
        <dbReference type="SAM" id="MobiDB-lite"/>
    </source>
</evidence>
<name>A0A4Q7CKL6_9STAP</name>
<evidence type="ECO:0000259" key="2">
    <source>
        <dbReference type="Pfam" id="PF08428"/>
    </source>
</evidence>
<feature type="domain" description="Rib" evidence="2">
    <location>
        <begin position="1"/>
        <end position="18"/>
    </location>
</feature>
<proteinExistence type="predicted"/>
<accession>A0A4Q7CKL6</accession>
<gene>
    <name evidence="3" type="ORF">EIG99_14450</name>
</gene>
<evidence type="ECO:0000313" key="4">
    <source>
        <dbReference type="Proteomes" id="UP000293854"/>
    </source>
</evidence>
<reference evidence="3 4" key="1">
    <citation type="submission" date="2018-11" db="EMBL/GenBank/DDBJ databases">
        <title>Genomic profiling of Staphylococcus species from a Poultry farm system in KwaZulu-Natal, South Africa.</title>
        <authorList>
            <person name="Amoako D.G."/>
            <person name="Somboro A.M."/>
            <person name="Abia A.L.K."/>
            <person name="Bester L.A."/>
            <person name="Essack S.Y."/>
        </authorList>
    </citation>
    <scope>NUCLEOTIDE SEQUENCE [LARGE SCALE GENOMIC DNA]</scope>
    <source>
        <strain evidence="3 4">SA11</strain>
    </source>
</reference>
<evidence type="ECO:0000313" key="3">
    <source>
        <dbReference type="EMBL" id="RZH98261.1"/>
    </source>
</evidence>
<dbReference type="EMBL" id="RQTE01000640">
    <property type="protein sequence ID" value="RZH98261.1"/>
    <property type="molecule type" value="Genomic_DNA"/>
</dbReference>